<protein>
    <submittedName>
        <fullName evidence="2">DUF4375 domain-containing protein</fullName>
    </submittedName>
</protein>
<dbReference type="InterPro" id="IPR025402">
    <property type="entry name" value="DMP19_C"/>
</dbReference>
<evidence type="ECO:0000313" key="3">
    <source>
        <dbReference type="Proteomes" id="UP000682134"/>
    </source>
</evidence>
<dbReference type="AlphaFoldDB" id="A0A940NQW9"/>
<evidence type="ECO:0000313" key="2">
    <source>
        <dbReference type="EMBL" id="MBP0726135.1"/>
    </source>
</evidence>
<dbReference type="Pfam" id="PF14300">
    <property type="entry name" value="DMP19"/>
    <property type="match status" value="1"/>
</dbReference>
<gene>
    <name evidence="2" type="ORF">J5Y03_13210</name>
</gene>
<dbReference type="RefSeq" id="WP_209406449.1">
    <property type="nucleotide sequence ID" value="NZ_JAGIYQ010000009.1"/>
</dbReference>
<comment type="caution">
    <text evidence="2">The sequence shown here is derived from an EMBL/GenBank/DDBJ whole genome shotgun (WGS) entry which is preliminary data.</text>
</comment>
<feature type="domain" description="DNA mimic protein DMP19 C-terminal" evidence="1">
    <location>
        <begin position="27"/>
        <end position="141"/>
    </location>
</feature>
<organism evidence="2 3">
    <name type="scientific">Gottfriedia endophytica</name>
    <dbReference type="NCBI Taxonomy" id="2820819"/>
    <lineage>
        <taxon>Bacteria</taxon>
        <taxon>Bacillati</taxon>
        <taxon>Bacillota</taxon>
        <taxon>Bacilli</taxon>
        <taxon>Bacillales</taxon>
        <taxon>Bacillaceae</taxon>
        <taxon>Gottfriedia</taxon>
    </lineage>
</organism>
<accession>A0A940NQW9</accession>
<evidence type="ECO:0000259" key="1">
    <source>
        <dbReference type="Pfam" id="PF14300"/>
    </source>
</evidence>
<dbReference type="Gene3D" id="1.20.1420.60">
    <property type="match status" value="1"/>
</dbReference>
<reference evidence="2" key="1">
    <citation type="submission" date="2021-04" db="EMBL/GenBank/DDBJ databases">
        <title>Genome seq and assembly of Bacillus sp.</title>
        <authorList>
            <person name="Chhetri G."/>
        </authorList>
    </citation>
    <scope>NUCLEOTIDE SEQUENCE</scope>
    <source>
        <strain evidence="2">RG28</strain>
    </source>
</reference>
<keyword evidence="3" id="KW-1185">Reference proteome</keyword>
<name>A0A940NQW9_9BACI</name>
<proteinExistence type="predicted"/>
<dbReference type="EMBL" id="JAGIYQ010000009">
    <property type="protein sequence ID" value="MBP0726135.1"/>
    <property type="molecule type" value="Genomic_DNA"/>
</dbReference>
<sequence length="146" mass="17409">MGRLEFEDWEQRWKELFEKLEKEGYINLSSDERLWYNVRGFIDAINSGGIGSFYIDKWFENMNDTLDDLKKLEANNAIEMLNQVNELLPKGILLRDPDEISDVFANMDEQSEEFDEFLNELNEKFEEDIEDELETKLDEVVKRLLN</sequence>
<dbReference type="Proteomes" id="UP000682134">
    <property type="component" value="Unassembled WGS sequence"/>
</dbReference>